<feature type="region of interest" description="Disordered" evidence="1">
    <location>
        <begin position="473"/>
        <end position="541"/>
    </location>
</feature>
<dbReference type="CDD" id="cd02440">
    <property type="entry name" value="AdoMet_MTases"/>
    <property type="match status" value="1"/>
</dbReference>
<gene>
    <name evidence="3" type="ORF">PAXRUDRAFT_517629</name>
</gene>
<dbReference type="EMBL" id="KN825190">
    <property type="protein sequence ID" value="KIK93374.1"/>
    <property type="molecule type" value="Genomic_DNA"/>
</dbReference>
<feature type="compositionally biased region" description="Low complexity" evidence="1">
    <location>
        <begin position="843"/>
        <end position="873"/>
    </location>
</feature>
<feature type="domain" description="Methyltransferase" evidence="2">
    <location>
        <begin position="193"/>
        <end position="288"/>
    </location>
</feature>
<feature type="compositionally biased region" description="Polar residues" evidence="1">
    <location>
        <begin position="473"/>
        <end position="489"/>
    </location>
</feature>
<dbReference type="STRING" id="930991.A0A0D0E0K2"/>
<dbReference type="AlphaFoldDB" id="A0A0D0E0K2"/>
<feature type="compositionally biased region" description="Polar residues" evidence="1">
    <location>
        <begin position="1034"/>
        <end position="1047"/>
    </location>
</feature>
<sequence>MTNITRQIFLLKGPLETPLWGRGPGAAVPASGTSPGHDSGVDLQQRKKRPSLPTYSPISARSGGGTGTSSGGEMSDWEDFHCQGEMGGSGAHWPSLRTVTSSPSSTSTTSSVPSPVVLNVHGGLDRSRRRHHPFHPREVPYPRSFEREVIDLDVWDTVWLRQTCKSVTFHAFGSDLTSPSLATSPQNPIPTRVLDIGCGTGTWILECARVWKDCHFVGLDIVPLHPDLRHMSPDLAKRVTWVQANFLEELPFQNEEFDFVHVKRIARGVPEDKWDDLFQEITRVMKSGAAFEIIEEDLMFPGKPPDIDVISDARSISSSCTGQQGARTVSLRTQTTPGESPGGDDTGERVSLASGTVVGRYGGQSSLIGESGNSGAGGGSVLGGPKESESVVTGVGDGASLNSGNESGGSEKSSLFMMSGNGRSSAGSAIDVPQLPLGETTQQQHPHQCDQRVKPLEPYPILRSRSLLPSWKAQATSPFTEPSQVSPTTDLGVPESSGARRAPTPTEIAPSTNKPFPRNRPSTTGSLTTSTNFTPSSQPIVATPKSKLNAAAQAVLMETMPPMFPYSSLPGATVATARSGSTPNKHGLGLSIGGLLLGGKIRLSVGGNAAAGRAGATSPGGTGSGSGEGAQWLPARSVSRSESTATVSNMNIGGSRNDSAGNMKSPPVLNVAVPGTNTGANIGAHDWNANFSVGLHNENTPGGPAPVANSEGTSPVPPNPRDHQVLETIYNEMHAERFVNLEPFSLLANTMGAWFKDVRTHPPILFRFPPPCEPSLHSPTDAGGRSAFHSGEGTNAVLSIRDLLLGRSPYASLDDALLVAIPPALGSSADVNTHTLLDEDEWPASASSAQTSSSPTGSPTSPSLSSSSRPQLPNSTLEIDLRTLNLHLTLRVKEILTCAEAMWDWVVDFQARMRGVEREPTEVYSVIGGLTRAEFDDMLVRFDLDMREHMSLGSALQERFDWSICINPGLTPQEKHVFDTSCAKWDAYIRNINAPHQRPPMQAPSDPPSPSRHDSQGGNATTRSHPAPAGQPERGTSFTSVPHPSTRLSRSLRVFVAWKP</sequence>
<organism evidence="3 4">
    <name type="scientific">Paxillus rubicundulus Ve08.2h10</name>
    <dbReference type="NCBI Taxonomy" id="930991"/>
    <lineage>
        <taxon>Eukaryota</taxon>
        <taxon>Fungi</taxon>
        <taxon>Dikarya</taxon>
        <taxon>Basidiomycota</taxon>
        <taxon>Agaricomycotina</taxon>
        <taxon>Agaricomycetes</taxon>
        <taxon>Agaricomycetidae</taxon>
        <taxon>Boletales</taxon>
        <taxon>Paxilineae</taxon>
        <taxon>Paxillaceae</taxon>
        <taxon>Paxillus</taxon>
    </lineage>
</organism>
<feature type="region of interest" description="Disordered" evidence="1">
    <location>
        <begin position="995"/>
        <end position="1047"/>
    </location>
</feature>
<feature type="region of interest" description="Disordered" evidence="1">
    <location>
        <begin position="15"/>
        <end position="117"/>
    </location>
</feature>
<evidence type="ECO:0000313" key="3">
    <source>
        <dbReference type="EMBL" id="KIK93374.1"/>
    </source>
</evidence>
<dbReference type="Gene3D" id="3.40.50.150">
    <property type="entry name" value="Vaccinia Virus protein VP39"/>
    <property type="match status" value="1"/>
</dbReference>
<accession>A0A0D0E0K2</accession>
<feature type="region of interest" description="Disordered" evidence="1">
    <location>
        <begin position="842"/>
        <end position="873"/>
    </location>
</feature>
<dbReference type="PANTHER" id="PTHR43591">
    <property type="entry name" value="METHYLTRANSFERASE"/>
    <property type="match status" value="1"/>
</dbReference>
<feature type="region of interest" description="Disordered" evidence="1">
    <location>
        <begin position="315"/>
        <end position="350"/>
    </location>
</feature>
<dbReference type="GO" id="GO:0008168">
    <property type="term" value="F:methyltransferase activity"/>
    <property type="evidence" value="ECO:0007669"/>
    <property type="project" value="TreeGrafter"/>
</dbReference>
<dbReference type="Proteomes" id="UP000054538">
    <property type="component" value="Unassembled WGS sequence"/>
</dbReference>
<name>A0A0D0E0K2_9AGAM</name>
<evidence type="ECO:0000256" key="1">
    <source>
        <dbReference type="SAM" id="MobiDB-lite"/>
    </source>
</evidence>
<feature type="compositionally biased region" description="Low complexity" evidence="1">
    <location>
        <begin position="98"/>
        <end position="117"/>
    </location>
</feature>
<dbReference type="Pfam" id="PF13649">
    <property type="entry name" value="Methyltransf_25"/>
    <property type="match status" value="1"/>
</dbReference>
<feature type="compositionally biased region" description="Low complexity" evidence="1">
    <location>
        <begin position="400"/>
        <end position="414"/>
    </location>
</feature>
<dbReference type="OrthoDB" id="2013972at2759"/>
<proteinExistence type="predicted"/>
<dbReference type="SUPFAM" id="SSF53335">
    <property type="entry name" value="S-adenosyl-L-methionine-dependent methyltransferases"/>
    <property type="match status" value="1"/>
</dbReference>
<dbReference type="InParanoid" id="A0A0D0E0K2"/>
<feature type="compositionally biased region" description="Pro residues" evidence="1">
    <location>
        <begin position="997"/>
        <end position="1010"/>
    </location>
</feature>
<feature type="compositionally biased region" description="Polar residues" evidence="1">
    <location>
        <begin position="638"/>
        <end position="662"/>
    </location>
</feature>
<feature type="region of interest" description="Disordered" evidence="1">
    <location>
        <begin position="363"/>
        <end position="414"/>
    </location>
</feature>
<feature type="compositionally biased region" description="Polar residues" evidence="1">
    <location>
        <begin position="315"/>
        <end position="338"/>
    </location>
</feature>
<feature type="compositionally biased region" description="Gly residues" evidence="1">
    <location>
        <begin position="618"/>
        <end position="628"/>
    </location>
</feature>
<evidence type="ECO:0000259" key="2">
    <source>
        <dbReference type="Pfam" id="PF13649"/>
    </source>
</evidence>
<reference evidence="4" key="2">
    <citation type="submission" date="2015-01" db="EMBL/GenBank/DDBJ databases">
        <title>Evolutionary Origins and Diversification of the Mycorrhizal Mutualists.</title>
        <authorList>
            <consortium name="DOE Joint Genome Institute"/>
            <consortium name="Mycorrhizal Genomics Consortium"/>
            <person name="Kohler A."/>
            <person name="Kuo A."/>
            <person name="Nagy L.G."/>
            <person name="Floudas D."/>
            <person name="Copeland A."/>
            <person name="Barry K.W."/>
            <person name="Cichocki N."/>
            <person name="Veneault-Fourrey C."/>
            <person name="LaButti K."/>
            <person name="Lindquist E.A."/>
            <person name="Lipzen A."/>
            <person name="Lundell T."/>
            <person name="Morin E."/>
            <person name="Murat C."/>
            <person name="Riley R."/>
            <person name="Ohm R."/>
            <person name="Sun H."/>
            <person name="Tunlid A."/>
            <person name="Henrissat B."/>
            <person name="Grigoriev I.V."/>
            <person name="Hibbett D.S."/>
            <person name="Martin F."/>
        </authorList>
    </citation>
    <scope>NUCLEOTIDE SEQUENCE [LARGE SCALE GENOMIC DNA]</scope>
    <source>
        <strain evidence="4">Ve08.2h10</strain>
    </source>
</reference>
<keyword evidence="4" id="KW-1185">Reference proteome</keyword>
<evidence type="ECO:0000313" key="4">
    <source>
        <dbReference type="Proteomes" id="UP000054538"/>
    </source>
</evidence>
<dbReference type="InterPro" id="IPR029063">
    <property type="entry name" value="SAM-dependent_MTases_sf"/>
</dbReference>
<feature type="compositionally biased region" description="Low complexity" evidence="1">
    <location>
        <begin position="522"/>
        <end position="534"/>
    </location>
</feature>
<feature type="region of interest" description="Disordered" evidence="1">
    <location>
        <begin position="610"/>
        <end position="665"/>
    </location>
</feature>
<dbReference type="InterPro" id="IPR041698">
    <property type="entry name" value="Methyltransf_25"/>
</dbReference>
<reference evidence="3 4" key="1">
    <citation type="submission" date="2014-04" db="EMBL/GenBank/DDBJ databases">
        <authorList>
            <consortium name="DOE Joint Genome Institute"/>
            <person name="Kuo A."/>
            <person name="Kohler A."/>
            <person name="Jargeat P."/>
            <person name="Nagy L.G."/>
            <person name="Floudas D."/>
            <person name="Copeland A."/>
            <person name="Barry K.W."/>
            <person name="Cichocki N."/>
            <person name="Veneault-Fourrey C."/>
            <person name="LaButti K."/>
            <person name="Lindquist E.A."/>
            <person name="Lipzen A."/>
            <person name="Lundell T."/>
            <person name="Morin E."/>
            <person name="Murat C."/>
            <person name="Sun H."/>
            <person name="Tunlid A."/>
            <person name="Henrissat B."/>
            <person name="Grigoriev I.V."/>
            <person name="Hibbett D.S."/>
            <person name="Martin F."/>
            <person name="Nordberg H.P."/>
            <person name="Cantor M.N."/>
            <person name="Hua S.X."/>
        </authorList>
    </citation>
    <scope>NUCLEOTIDE SEQUENCE [LARGE SCALE GENOMIC DNA]</scope>
    <source>
        <strain evidence="3 4">Ve08.2h10</strain>
    </source>
</reference>
<protein>
    <recommendedName>
        <fullName evidence="2">Methyltransferase domain-containing protein</fullName>
    </recommendedName>
</protein>
<dbReference type="HOGENOM" id="CLU_297009_0_0_1"/>
<dbReference type="PANTHER" id="PTHR43591:SF24">
    <property type="entry name" value="2-METHOXY-6-POLYPRENYL-1,4-BENZOQUINOL METHYLASE, MITOCHONDRIAL"/>
    <property type="match status" value="1"/>
</dbReference>
<feature type="compositionally biased region" description="Gly residues" evidence="1">
    <location>
        <begin position="372"/>
        <end position="382"/>
    </location>
</feature>